<keyword evidence="7 14" id="KW-1133">Transmembrane helix</keyword>
<feature type="compositionally biased region" description="Acidic residues" evidence="13">
    <location>
        <begin position="412"/>
        <end position="432"/>
    </location>
</feature>
<evidence type="ECO:0000256" key="7">
    <source>
        <dbReference type="ARBA" id="ARBA00022989"/>
    </source>
</evidence>
<evidence type="ECO:0000256" key="11">
    <source>
        <dbReference type="ARBA" id="ARBA00034430"/>
    </source>
</evidence>
<evidence type="ECO:0000256" key="3">
    <source>
        <dbReference type="ARBA" id="ARBA00022538"/>
    </source>
</evidence>
<evidence type="ECO:0000256" key="12">
    <source>
        <dbReference type="RuleBase" id="RU003822"/>
    </source>
</evidence>
<keyword evidence="4 12" id="KW-0812">Transmembrane</keyword>
<feature type="transmembrane region" description="Helical" evidence="14">
    <location>
        <begin position="74"/>
        <end position="97"/>
    </location>
</feature>
<dbReference type="InterPro" id="IPR013518">
    <property type="entry name" value="K_chnl_inward-rec_Kir_cyto"/>
</dbReference>
<evidence type="ECO:0000256" key="5">
    <source>
        <dbReference type="ARBA" id="ARBA00022882"/>
    </source>
</evidence>
<dbReference type="GO" id="GO:1990573">
    <property type="term" value="P:potassium ion import across plasma membrane"/>
    <property type="evidence" value="ECO:0007669"/>
    <property type="project" value="TreeGrafter"/>
</dbReference>
<name>A0A1I8A7T5_9BILA</name>
<dbReference type="InterPro" id="IPR040445">
    <property type="entry name" value="Kir_TM"/>
</dbReference>
<feature type="transmembrane region" description="Helical" evidence="14">
    <location>
        <begin position="149"/>
        <end position="174"/>
    </location>
</feature>
<evidence type="ECO:0000259" key="16">
    <source>
        <dbReference type="Pfam" id="PF17655"/>
    </source>
</evidence>
<dbReference type="InterPro" id="IPR014756">
    <property type="entry name" value="Ig_E-set"/>
</dbReference>
<comment type="similarity">
    <text evidence="12">Belongs to the inward rectifier-type potassium channel (TC 1.A.2.1) family.</text>
</comment>
<evidence type="ECO:0000313" key="17">
    <source>
        <dbReference type="Proteomes" id="UP000095287"/>
    </source>
</evidence>
<comment type="subcellular location">
    <subcellularLocation>
        <location evidence="1 12">Membrane</location>
        <topology evidence="1 12">Multi-pass membrane protein</topology>
    </subcellularLocation>
</comment>
<evidence type="ECO:0000256" key="14">
    <source>
        <dbReference type="SAM" id="Phobius"/>
    </source>
</evidence>
<dbReference type="Pfam" id="PF01007">
    <property type="entry name" value="IRK"/>
    <property type="match status" value="1"/>
</dbReference>
<keyword evidence="6 12" id="KW-0630">Potassium</keyword>
<evidence type="ECO:0000256" key="9">
    <source>
        <dbReference type="ARBA" id="ARBA00023136"/>
    </source>
</evidence>
<dbReference type="PANTHER" id="PTHR11767:SF102">
    <property type="entry name" value="INWARDLY RECTIFYING POTASSIUM CHANNEL 1, ISOFORM F"/>
    <property type="match status" value="1"/>
</dbReference>
<keyword evidence="2 12" id="KW-0813">Transport</keyword>
<comment type="catalytic activity">
    <reaction evidence="11">
        <text>K(+)(in) = K(+)(out)</text>
        <dbReference type="Rhea" id="RHEA:29463"/>
        <dbReference type="ChEBI" id="CHEBI:29103"/>
    </reaction>
</comment>
<evidence type="ECO:0000256" key="10">
    <source>
        <dbReference type="ARBA" id="ARBA00023303"/>
    </source>
</evidence>
<keyword evidence="9 14" id="KW-0472">Membrane</keyword>
<evidence type="ECO:0000256" key="2">
    <source>
        <dbReference type="ARBA" id="ARBA00022448"/>
    </source>
</evidence>
<dbReference type="GO" id="GO:0005886">
    <property type="term" value="C:plasma membrane"/>
    <property type="evidence" value="ECO:0007669"/>
    <property type="project" value="TreeGrafter"/>
</dbReference>
<organism evidence="17 18">
    <name type="scientific">Steinernema glaseri</name>
    <dbReference type="NCBI Taxonomy" id="37863"/>
    <lineage>
        <taxon>Eukaryota</taxon>
        <taxon>Metazoa</taxon>
        <taxon>Ecdysozoa</taxon>
        <taxon>Nematoda</taxon>
        <taxon>Chromadorea</taxon>
        <taxon>Rhabditida</taxon>
        <taxon>Tylenchina</taxon>
        <taxon>Panagrolaimomorpha</taxon>
        <taxon>Strongyloidoidea</taxon>
        <taxon>Steinernematidae</taxon>
        <taxon>Steinernema</taxon>
    </lineage>
</organism>
<reference evidence="18" key="1">
    <citation type="submission" date="2016-11" db="UniProtKB">
        <authorList>
            <consortium name="WormBaseParasite"/>
        </authorList>
    </citation>
    <scope>IDENTIFICATION</scope>
</reference>
<evidence type="ECO:0000256" key="1">
    <source>
        <dbReference type="ARBA" id="ARBA00004141"/>
    </source>
</evidence>
<keyword evidence="5 12" id="KW-0851">Voltage-gated channel</keyword>
<keyword evidence="10 12" id="KW-0407">Ion channel</keyword>
<dbReference type="GO" id="GO:0034702">
    <property type="term" value="C:monoatomic ion channel complex"/>
    <property type="evidence" value="ECO:0007669"/>
    <property type="project" value="UniProtKB-KW"/>
</dbReference>
<feature type="domain" description="Inward rectifier potassium channel C-terminal" evidence="16">
    <location>
        <begin position="187"/>
        <end position="361"/>
    </location>
</feature>
<dbReference type="Pfam" id="PF17655">
    <property type="entry name" value="IRK_C"/>
    <property type="match status" value="1"/>
</dbReference>
<dbReference type="WBParaSite" id="L893_g33723.t2">
    <property type="protein sequence ID" value="L893_g33723.t2"/>
    <property type="gene ID" value="L893_g33723"/>
</dbReference>
<dbReference type="Gene3D" id="1.10.287.70">
    <property type="match status" value="1"/>
</dbReference>
<dbReference type="Proteomes" id="UP000095287">
    <property type="component" value="Unplaced"/>
</dbReference>
<evidence type="ECO:0000256" key="6">
    <source>
        <dbReference type="ARBA" id="ARBA00022958"/>
    </source>
</evidence>
<dbReference type="GO" id="GO:0034765">
    <property type="term" value="P:regulation of monoatomic ion transmembrane transport"/>
    <property type="evidence" value="ECO:0007669"/>
    <property type="project" value="TreeGrafter"/>
</dbReference>
<evidence type="ECO:0000259" key="15">
    <source>
        <dbReference type="Pfam" id="PF01007"/>
    </source>
</evidence>
<dbReference type="GO" id="GO:0005242">
    <property type="term" value="F:inward rectifier potassium channel activity"/>
    <property type="evidence" value="ECO:0007669"/>
    <property type="project" value="InterPro"/>
</dbReference>
<evidence type="ECO:0000256" key="13">
    <source>
        <dbReference type="SAM" id="MobiDB-lite"/>
    </source>
</evidence>
<protein>
    <submittedName>
        <fullName evidence="18">G protein-activated inward rectifier potassium channel 3</fullName>
    </submittedName>
</protein>
<feature type="region of interest" description="Disordered" evidence="13">
    <location>
        <begin position="406"/>
        <end position="448"/>
    </location>
</feature>
<dbReference type="PRINTS" id="PR01320">
    <property type="entry name" value="KIRCHANNEL"/>
</dbReference>
<dbReference type="FunFam" id="2.60.40.1400:FF:000001">
    <property type="entry name" value="G protein-activated inward rectifier potassium channel 2"/>
    <property type="match status" value="1"/>
</dbReference>
<evidence type="ECO:0000313" key="18">
    <source>
        <dbReference type="WBParaSite" id="L893_g33723.t2"/>
    </source>
</evidence>
<dbReference type="PANTHER" id="PTHR11767">
    <property type="entry name" value="INWARD RECTIFIER POTASSIUM CHANNEL"/>
    <property type="match status" value="1"/>
</dbReference>
<proteinExistence type="inferred from homology"/>
<dbReference type="SUPFAM" id="SSF81296">
    <property type="entry name" value="E set domains"/>
    <property type="match status" value="1"/>
</dbReference>
<sequence>MFKDSDTSSLVEGAEKKKRRFLRRRMPHTEKKIVLRKRLVEKSGYINLRIQSTQRYYNFIRDFYTSLLALKWRYIVLLYFSTMTLMWFLFASVYHMIALNHGDFDKRDEDTPWTPCILNAPTFTDMLIYSFATQSTVGYGYRHMSNECIGVVFSSMMQLLLGTLLHGLITAFVINKLARPTKRTATLMFSEKAVIAKRDGKLCLMIRIGDMRKTCLAEAHVRMQLIRKTITYEGDMLPYHQFEMDIGYKQGLDRVMVMWPITVVHEINEESPLYDLSREELENASTRFEIIVILEGVVESNGSTTQARTSYTPAEVVWGKKFEKVCSYHRKDGKYIINLKKFNSLLDAKKTPNLSAKELDELGPEQLMDTETTFDEMSLMNQTTIHEVTEPPRGCLFDTQTTKSVSIRMESDSDDDDDDSDEMDKIEELPADDFEKSHLSPSANRKQYAGQIRREFDMF</sequence>
<keyword evidence="8 12" id="KW-0406">Ion transport</keyword>
<evidence type="ECO:0000256" key="8">
    <source>
        <dbReference type="ARBA" id="ARBA00023065"/>
    </source>
</evidence>
<dbReference type="AlphaFoldDB" id="A0A1I8A7T5"/>
<dbReference type="SUPFAM" id="SSF81324">
    <property type="entry name" value="Voltage-gated potassium channels"/>
    <property type="match status" value="1"/>
</dbReference>
<dbReference type="InterPro" id="IPR016449">
    <property type="entry name" value="K_chnl_inward-rec_Kir"/>
</dbReference>
<feature type="domain" description="Potassium channel inwardly rectifying transmembrane" evidence="15">
    <location>
        <begin position="40"/>
        <end position="180"/>
    </location>
</feature>
<dbReference type="Gene3D" id="2.60.40.1400">
    <property type="entry name" value="G protein-activated inward rectifier potassium channel 1"/>
    <property type="match status" value="1"/>
</dbReference>
<accession>A0A1I8A7T5</accession>
<keyword evidence="3 12" id="KW-0633">Potassium transport</keyword>
<keyword evidence="17" id="KW-1185">Reference proteome</keyword>
<dbReference type="InterPro" id="IPR041647">
    <property type="entry name" value="IRK_C"/>
</dbReference>
<evidence type="ECO:0000256" key="4">
    <source>
        <dbReference type="ARBA" id="ARBA00022692"/>
    </source>
</evidence>